<dbReference type="PhylomeDB" id="Q9N5H6"/>
<dbReference type="WormBase" id="K12H6.11">
    <property type="protein sequence ID" value="CE20014"/>
    <property type="gene ID" value="WBGene00019690"/>
    <property type="gene designation" value="set-13"/>
</dbReference>
<dbReference type="AGR" id="WB:WBGene00019690"/>
<dbReference type="InterPro" id="IPR001214">
    <property type="entry name" value="SET_dom"/>
</dbReference>
<dbReference type="PROSITE" id="PS50280">
    <property type="entry name" value="SET"/>
    <property type="match status" value="1"/>
</dbReference>
<dbReference type="PANTHER" id="PTHR47250">
    <property type="entry name" value="HISTONE-LYSINE N-METHYLTRANSFERASE SET-6"/>
    <property type="match status" value="1"/>
</dbReference>
<protein>
    <submittedName>
        <fullName evidence="3">SET domain-containing protein</fullName>
    </submittedName>
</protein>
<gene>
    <name evidence="3 5" type="primary">set-13</name>
    <name evidence="3" type="ORF">CELE_K12H6.11</name>
    <name evidence="5" type="ORF">K12H6.11</name>
</gene>
<name>Q9N5H6_CAEEL</name>
<dbReference type="InterPro" id="IPR053105">
    <property type="entry name" value="Class_V-like_SAM-MTase"/>
</dbReference>
<reference evidence="3 4" key="1">
    <citation type="journal article" date="1998" name="Science">
        <title>Genome sequence of the nematode C. elegans: a platform for investigating biology.</title>
        <authorList>
            <consortium name="The C. elegans sequencing consortium"/>
            <person name="Sulson J.E."/>
            <person name="Waterston R."/>
        </authorList>
    </citation>
    <scope>NUCLEOTIDE SEQUENCE [LARGE SCALE GENOMIC DNA]</scope>
    <source>
        <strain evidence="3 4">Bristol N2</strain>
    </source>
</reference>
<dbReference type="Gene3D" id="2.170.270.10">
    <property type="entry name" value="SET domain"/>
    <property type="match status" value="1"/>
</dbReference>
<dbReference type="Pfam" id="PF00856">
    <property type="entry name" value="SET"/>
    <property type="match status" value="1"/>
</dbReference>
<dbReference type="KEGG" id="cel:CELE_K12H6.11"/>
<dbReference type="InterPro" id="IPR046341">
    <property type="entry name" value="SET_dom_sf"/>
</dbReference>
<dbReference type="EMBL" id="BX284602">
    <property type="protein sequence ID" value="CCD72965.1"/>
    <property type="molecule type" value="Genomic_DNA"/>
</dbReference>
<dbReference type="AlphaFoldDB" id="Q9N5H6"/>
<evidence type="ECO:0000313" key="3">
    <source>
        <dbReference type="EMBL" id="CCD72965.1"/>
    </source>
</evidence>
<dbReference type="InParanoid" id="Q9N5H6"/>
<dbReference type="PANTHER" id="PTHR47250:SF1">
    <property type="entry name" value="SET DOMAIN-CONTAINING PROTEIN"/>
    <property type="match status" value="1"/>
</dbReference>
<dbReference type="STRING" id="6239.K12H6.11.1"/>
<sequence>MASCQKSIFLGRLTTFTDSNISPTSLIFSSKMSSRTLRSSSSSNAISTKTQPKTEEAPLIPVTKGPVIRMTSNMADKAQNDHSMWPSTSKFESIWGNVLGERVNKSTIAAIREGMKIENKVTCGCRPGQDCSTNPACRCFQTASRLREHFGSDILTRGKPVKTVDTMYWDRPMFACSGSCGCKGQCNLNALQDICEDPAKKFKITRTDGKGFCVYSARVIKKGSPVLEFSGEITDYLAIKSNADIEQYSIMLYNNETKLCDFFSKEENLSSKYKKILWSAYRSKAWINPLNRGNCARFFSHGCKANMELGRVFQGGFSPADMKIVLFAKEIIKPGTELTFNYGPSYKEIFLGNKCLCEACKKEAVKKLENAVKRILKNSRDPSEPPSKKKSVKKLDGKENVR</sequence>
<dbReference type="Bgee" id="WBGene00019690">
    <property type="expression patterns" value="Expressed in embryo and 2 other cell types or tissues"/>
</dbReference>
<keyword evidence="4" id="KW-1185">Reference proteome</keyword>
<dbReference type="HOGENOM" id="CLU_052882_0_0_1"/>
<dbReference type="OrthoDB" id="308383at2759"/>
<dbReference type="eggNOG" id="KOG1082">
    <property type="taxonomic scope" value="Eukaryota"/>
</dbReference>
<dbReference type="CTD" id="173626"/>
<evidence type="ECO:0000256" key="1">
    <source>
        <dbReference type="SAM" id="MobiDB-lite"/>
    </source>
</evidence>
<dbReference type="GO" id="GO:0140938">
    <property type="term" value="F:histone H3 methyltransferase activity"/>
    <property type="evidence" value="ECO:0000318"/>
    <property type="project" value="GO_Central"/>
</dbReference>
<proteinExistence type="predicted"/>
<organism evidence="3 4">
    <name type="scientific">Caenorhabditis elegans</name>
    <dbReference type="NCBI Taxonomy" id="6239"/>
    <lineage>
        <taxon>Eukaryota</taxon>
        <taxon>Metazoa</taxon>
        <taxon>Ecdysozoa</taxon>
        <taxon>Nematoda</taxon>
        <taxon>Chromadorea</taxon>
        <taxon>Rhabditida</taxon>
        <taxon>Rhabditina</taxon>
        <taxon>Rhabditomorpha</taxon>
        <taxon>Rhabditoidea</taxon>
        <taxon>Rhabditidae</taxon>
        <taxon>Peloderinae</taxon>
        <taxon>Caenorhabditis</taxon>
    </lineage>
</organism>
<dbReference type="UCSC" id="K12H6.11">
    <property type="organism name" value="c. elegans"/>
</dbReference>
<dbReference type="SMART" id="SM00317">
    <property type="entry name" value="SET"/>
    <property type="match status" value="1"/>
</dbReference>
<evidence type="ECO:0000313" key="4">
    <source>
        <dbReference type="Proteomes" id="UP000001940"/>
    </source>
</evidence>
<feature type="region of interest" description="Disordered" evidence="1">
    <location>
        <begin position="376"/>
        <end position="402"/>
    </location>
</feature>
<dbReference type="OMA" id="GERHRIC"/>
<evidence type="ECO:0000313" key="5">
    <source>
        <dbReference type="WormBase" id="K12H6.11"/>
    </source>
</evidence>
<dbReference type="GO" id="GO:0000785">
    <property type="term" value="C:chromatin"/>
    <property type="evidence" value="ECO:0000318"/>
    <property type="project" value="GO_Central"/>
</dbReference>
<dbReference type="PaxDb" id="6239-K12H6.11"/>
<dbReference type="GeneID" id="173626"/>
<dbReference type="RefSeq" id="NP_494371.1">
    <property type="nucleotide sequence ID" value="NM_061970.2"/>
</dbReference>
<evidence type="ECO:0000259" key="2">
    <source>
        <dbReference type="PROSITE" id="PS50280"/>
    </source>
</evidence>
<dbReference type="Proteomes" id="UP000001940">
    <property type="component" value="Chromosome II"/>
</dbReference>
<accession>Q9N5H6</accession>
<feature type="domain" description="SET" evidence="2">
    <location>
        <begin position="200"/>
        <end position="343"/>
    </location>
</feature>
<dbReference type="IntAct" id="Q9N5H6">
    <property type="interactions" value="1"/>
</dbReference>
<dbReference type="SUPFAM" id="SSF82199">
    <property type="entry name" value="SET domain"/>
    <property type="match status" value="1"/>
</dbReference>